<dbReference type="eggNOG" id="ENOG5030S8D">
    <property type="taxonomic scope" value="Bacteria"/>
</dbReference>
<dbReference type="STRING" id="262316.MAP_1677"/>
<dbReference type="Gene3D" id="3.90.70.10">
    <property type="entry name" value="Cysteine proteinases"/>
    <property type="match status" value="1"/>
</dbReference>
<dbReference type="KEGG" id="mpa:MAP_1677"/>
<feature type="domain" description="Peptidase C39-like" evidence="1">
    <location>
        <begin position="101"/>
        <end position="243"/>
    </location>
</feature>
<accession>Q73ZC6</accession>
<name>Q73ZC6_MYCPA</name>
<keyword evidence="3" id="KW-1185">Reference proteome</keyword>
<evidence type="ECO:0000313" key="2">
    <source>
        <dbReference type="EMBL" id="AAS03994.1"/>
    </source>
</evidence>
<dbReference type="Proteomes" id="UP000000580">
    <property type="component" value="Chromosome"/>
</dbReference>
<dbReference type="InterPro" id="IPR039564">
    <property type="entry name" value="Peptidase_C39-like"/>
</dbReference>
<dbReference type="AlphaFoldDB" id="Q73ZC6"/>
<dbReference type="EMBL" id="AE016958">
    <property type="protein sequence ID" value="AAS03994.1"/>
    <property type="molecule type" value="Genomic_DNA"/>
</dbReference>
<proteinExistence type="predicted"/>
<evidence type="ECO:0000259" key="1">
    <source>
        <dbReference type="Pfam" id="PF13529"/>
    </source>
</evidence>
<reference evidence="2 3" key="1">
    <citation type="journal article" date="2005" name="Proc. Natl. Acad. Sci. U.S.A.">
        <title>The complete genome sequence of Mycobacterium avium subspecies paratuberculosis.</title>
        <authorList>
            <person name="Li L."/>
            <person name="Bannantine J.P."/>
            <person name="Zhang Q."/>
            <person name="Amonsin A."/>
            <person name="May B.J."/>
            <person name="Alt D."/>
            <person name="Banerji N."/>
            <person name="Kanjilal S."/>
            <person name="Kapur V."/>
        </authorList>
    </citation>
    <scope>NUCLEOTIDE SEQUENCE [LARGE SCALE GENOMIC DNA]</scope>
    <source>
        <strain evidence="3">ATCC BAA-968 / K-10</strain>
    </source>
</reference>
<dbReference type="Pfam" id="PF13529">
    <property type="entry name" value="Peptidase_C39_2"/>
    <property type="match status" value="1"/>
</dbReference>
<sequence length="275" mass="28300">MPGVLPFAGPSTVRRNPVARMPTLRLGRAARVAVLAACIGLAGAPLVAGCGAAPPATTAATASVTTSATKAVAAQDNPSSTTATPGRYGNPAAAARYWAAQSLEDNCGLVSVADVVGEITGTAPSERQMLDLAESTPSGTNPGPIYAPRNDPSHSGPNAGIELADLVVLLDHFGIKSEMVSATEPDRTGLPALEQYLAKNRKIIAFVNSSVILNADDQRTKADHFLVVTGIDTDTQIVHLNDPGIDHADEQVGVATFMTAWETSDQSIVVTAAPI</sequence>
<gene>
    <name evidence="2" type="ordered locus">MAP_1677</name>
</gene>
<evidence type="ECO:0000313" key="3">
    <source>
        <dbReference type="Proteomes" id="UP000000580"/>
    </source>
</evidence>
<protein>
    <recommendedName>
        <fullName evidence="1">Peptidase C39-like domain-containing protein</fullName>
    </recommendedName>
</protein>
<organism evidence="2 3">
    <name type="scientific">Mycolicibacterium paratuberculosis (strain ATCC BAA-968 / K-10)</name>
    <name type="common">Mycobacterium paratuberculosis</name>
    <dbReference type="NCBI Taxonomy" id="262316"/>
    <lineage>
        <taxon>Bacteria</taxon>
        <taxon>Bacillati</taxon>
        <taxon>Actinomycetota</taxon>
        <taxon>Actinomycetes</taxon>
        <taxon>Mycobacteriales</taxon>
        <taxon>Mycobacteriaceae</taxon>
        <taxon>Mycobacterium</taxon>
        <taxon>Mycobacterium avium complex (MAC)</taxon>
    </lineage>
</organism>
<dbReference type="HOGENOM" id="CLU_096071_0_0_11"/>